<comment type="caution">
    <text evidence="2">The sequence shown here is derived from an EMBL/GenBank/DDBJ whole genome shotgun (WGS) entry which is preliminary data.</text>
</comment>
<evidence type="ECO:0000313" key="2">
    <source>
        <dbReference type="EMBL" id="GJJ14160.1"/>
    </source>
</evidence>
<keyword evidence="1" id="KW-1133">Transmembrane helix</keyword>
<reference evidence="2" key="1">
    <citation type="submission" date="2021-10" db="EMBL/GenBank/DDBJ databases">
        <title>De novo Genome Assembly of Clathrus columnatus (Basidiomycota, Fungi) Using Illumina and Nanopore Sequence Data.</title>
        <authorList>
            <person name="Ogiso-Tanaka E."/>
            <person name="Itagaki H."/>
            <person name="Hosoya T."/>
            <person name="Hosaka K."/>
        </authorList>
    </citation>
    <scope>NUCLEOTIDE SEQUENCE</scope>
    <source>
        <strain evidence="2">MO-923</strain>
    </source>
</reference>
<protein>
    <submittedName>
        <fullName evidence="2">Uncharacterized protein</fullName>
    </submittedName>
</protein>
<evidence type="ECO:0000313" key="3">
    <source>
        <dbReference type="Proteomes" id="UP001050691"/>
    </source>
</evidence>
<feature type="transmembrane region" description="Helical" evidence="1">
    <location>
        <begin position="68"/>
        <end position="91"/>
    </location>
</feature>
<evidence type="ECO:0000256" key="1">
    <source>
        <dbReference type="SAM" id="Phobius"/>
    </source>
</evidence>
<keyword evidence="3" id="KW-1185">Reference proteome</keyword>
<gene>
    <name evidence="2" type="ORF">Clacol_008420</name>
</gene>
<dbReference type="AlphaFoldDB" id="A0AAV5AIG0"/>
<proteinExistence type="predicted"/>
<organism evidence="2 3">
    <name type="scientific">Clathrus columnatus</name>
    <dbReference type="NCBI Taxonomy" id="1419009"/>
    <lineage>
        <taxon>Eukaryota</taxon>
        <taxon>Fungi</taxon>
        <taxon>Dikarya</taxon>
        <taxon>Basidiomycota</taxon>
        <taxon>Agaricomycotina</taxon>
        <taxon>Agaricomycetes</taxon>
        <taxon>Phallomycetidae</taxon>
        <taxon>Phallales</taxon>
        <taxon>Clathraceae</taxon>
        <taxon>Clathrus</taxon>
    </lineage>
</organism>
<sequence length="124" mass="13831">MFDMNDIVATSRLLTVVGSLIAAFSIVYSFILLIDGIRFLSHRRSQVKLEESSEGNEKLPLSTRTLRLQILVLGLLSLVLIGGLIPSTIFARTGHAHLTIQPPDSTLMSQIDTRFWDYGFFGLH</sequence>
<keyword evidence="1" id="KW-0472">Membrane</keyword>
<accession>A0AAV5AIG0</accession>
<name>A0AAV5AIG0_9AGAM</name>
<dbReference type="EMBL" id="BPWL01000009">
    <property type="protein sequence ID" value="GJJ14160.1"/>
    <property type="molecule type" value="Genomic_DNA"/>
</dbReference>
<feature type="transmembrane region" description="Helical" evidence="1">
    <location>
        <begin position="12"/>
        <end position="34"/>
    </location>
</feature>
<dbReference type="Proteomes" id="UP001050691">
    <property type="component" value="Unassembled WGS sequence"/>
</dbReference>
<keyword evidence="1" id="KW-0812">Transmembrane</keyword>